<dbReference type="EMBL" id="CP003520">
    <property type="protein sequence ID" value="AFN82757.1"/>
    <property type="molecule type" value="Genomic_DNA"/>
</dbReference>
<evidence type="ECO:0000313" key="1">
    <source>
        <dbReference type="EMBL" id="AFN82757.1"/>
    </source>
</evidence>
<dbReference type="AlphaFoldDB" id="I7AQZ7"/>
<organism evidence="1 2">
    <name type="scientific">Encephalitozoon romaleae (strain SJ-2008)</name>
    <name type="common">Microsporidian parasite</name>
    <dbReference type="NCBI Taxonomy" id="1178016"/>
    <lineage>
        <taxon>Eukaryota</taxon>
        <taxon>Fungi</taxon>
        <taxon>Fungi incertae sedis</taxon>
        <taxon>Microsporidia</taxon>
        <taxon>Unikaryonidae</taxon>
        <taxon>Encephalitozoon</taxon>
    </lineage>
</organism>
<dbReference type="GeneID" id="20521049"/>
<dbReference type="Proteomes" id="UP000010094">
    <property type="component" value="Chromosome III"/>
</dbReference>
<protein>
    <submittedName>
        <fullName evidence="1">Uncharacterized protein</fullName>
    </submittedName>
</protein>
<keyword evidence="2" id="KW-1185">Reference proteome</keyword>
<dbReference type="OrthoDB" id="2191908at2759"/>
<dbReference type="KEGG" id="ero:EROM_031350"/>
<dbReference type="VEuPathDB" id="MicrosporidiaDB:EROM_031350"/>
<accession>I7AQZ7</accession>
<name>I7AQZ7_ENCRO</name>
<dbReference type="RefSeq" id="XP_009264254.1">
    <property type="nucleotide sequence ID" value="XM_009265979.1"/>
</dbReference>
<proteinExistence type="predicted"/>
<sequence>MYVRIGRINKIVNRHDLHKIFTFTRPIYKSIECSSGIQLYFYSTLHEIVMAQQLNNENLIERLEVCFIEYTLEEELCLSISSSRPSCCLYAICDGDVCIDMIQRFFGSPIKCYLRTGRSKERYLVEFKEQVEVRKPDFMRCTLSFEDYIDYIVRAGIYDYK</sequence>
<reference evidence="1 2" key="1">
    <citation type="journal article" date="2012" name="Proc. Natl. Acad. Sci. U.S.A.">
        <title>Gain and loss of multiple functionally related, horizontally transferred genes in the reduced genomes of two microsporidian parasites.</title>
        <authorList>
            <person name="Pombert J.-F."/>
            <person name="Selman M."/>
            <person name="Burki F."/>
            <person name="Bardell F.T."/>
            <person name="Farinelli L."/>
            <person name="Solter L.F."/>
            <person name="Whitman D.W."/>
            <person name="Weiss L.M."/>
            <person name="Corradi N."/>
            <person name="Keeling P.J."/>
        </authorList>
    </citation>
    <scope>NUCLEOTIDE SEQUENCE [LARGE SCALE GENOMIC DNA]</scope>
    <source>
        <strain evidence="1 2">SJ-2008</strain>
    </source>
</reference>
<evidence type="ECO:0000313" key="2">
    <source>
        <dbReference type="Proteomes" id="UP000010094"/>
    </source>
</evidence>
<dbReference type="HOGENOM" id="CLU_1643690_0_0_1"/>
<gene>
    <name evidence="1" type="ordered locus">EROM_031350</name>
</gene>